<dbReference type="OrthoDB" id="4751040at2"/>
<keyword evidence="2" id="KW-1185">Reference proteome</keyword>
<accession>A0A5S9R7F5</accession>
<dbReference type="EMBL" id="CACSIP010000055">
    <property type="protein sequence ID" value="CAA0134565.1"/>
    <property type="molecule type" value="Genomic_DNA"/>
</dbReference>
<reference evidence="1 2" key="1">
    <citation type="submission" date="2019-11" db="EMBL/GenBank/DDBJ databases">
        <authorList>
            <person name="Holert J."/>
        </authorList>
    </citation>
    <scope>NUCLEOTIDE SEQUENCE [LARGE SCALE GENOMIC DNA]</scope>
    <source>
        <strain evidence="1">BC8_1</strain>
    </source>
</reference>
<organism evidence="1 2">
    <name type="scientific">Mycolicibacterium vanbaalenii</name>
    <name type="common">Mycobacterium vanbaalenii</name>
    <dbReference type="NCBI Taxonomy" id="110539"/>
    <lineage>
        <taxon>Bacteria</taxon>
        <taxon>Bacillati</taxon>
        <taxon>Actinomycetota</taxon>
        <taxon>Actinomycetes</taxon>
        <taxon>Mycobacteriales</taxon>
        <taxon>Mycobacteriaceae</taxon>
        <taxon>Mycolicibacterium</taxon>
    </lineage>
</organism>
<evidence type="ECO:0000313" key="1">
    <source>
        <dbReference type="EMBL" id="CAA0134565.1"/>
    </source>
</evidence>
<sequence length="880" mass="94038">MWPDPGEALSRIISAEAAIADLYREALRRWLPAARAAVGLTAAAAPPPDPNAVGETQAQWEEHAEQVVLAGLLALWAAAFVEASDSLGAEINIPDLPGSDREPPDAPPSRIDAAVLDIVARHADMTPDQVANSVARVQAAPGVGEHATDFVAARRPAAYTIPGRVSEKLAAELADTPQPDITDAPRGAEPPPLSPPEIAAEVLDVDSPAVRAVTDAEKYQAAGVLNHAVLIAAQQSEDAPELEKVWIATIDGKTRPSHWAGDGQRAPLNGHFTIGAEQLAYPGDPTASPAERFNCRCRLGILAHDEPLPDEVDRHTERLDGRDSVAINRDGRTQQEEIERRKRVGNVRARDDDDGIGRVASATPEEHTMAEQDTYRTFTDVLFAVVGTPTSDGRVLSADTEMRFRSTPMPLRWCEKSKGGHDDAVVVGVIEQIGVNEVGEVRGSGYVLNSTNAAEAIDLVEHGVVKPSIDYMSEDVLAYEDGTRVTEQNFDPERRKLVTSRNVEVLAATLVSIPAFGQTTFALDDSRKTLDRALVAAAAATFAPPVYDPQLFADPGLAGPTRITITEDGHVFGHLACWKDRHRSVGLGHMKPPRSRAGYAHFHSSPPVQLSDGGSVPVGRLTVGIGHAPTTGISNAAAMAHYDNAAHCWALVRAGEDRHGIWVSGVVAPWASPEQVQMAMAAPLSGDWRPYGGQYELVAVLSVNTPGFLCAGDTRGEYGLVASLGPSPFTTAGGIDHLSLDDIKTAMVEALNEHHQRAELSQQRAAAVGRAREVAADSLAARRGAVLERARATVEDTSGQIAFHEFAATRLPPQLLAYWTTGAGGRSKIKWGTPNDFYRCRRAIQKAVVKDGDAPLPPNQIDGLCATLHRIATGKHPGKH</sequence>
<evidence type="ECO:0000313" key="2">
    <source>
        <dbReference type="Proteomes" id="UP000430146"/>
    </source>
</evidence>
<gene>
    <name evidence="1" type="ORF">AELLOGFF_06387</name>
</gene>
<proteinExistence type="predicted"/>
<dbReference type="Proteomes" id="UP000430146">
    <property type="component" value="Unassembled WGS sequence"/>
</dbReference>
<protein>
    <recommendedName>
        <fullName evidence="3">Capsid maturation protease and MuF-like fusion protein</fullName>
    </recommendedName>
</protein>
<dbReference type="AlphaFoldDB" id="A0A5S9R7F5"/>
<name>A0A5S9R7F5_MYCVN</name>
<dbReference type="RefSeq" id="WP_159234784.1">
    <property type="nucleotide sequence ID" value="NZ_CACSIP010000055.1"/>
</dbReference>
<evidence type="ECO:0008006" key="3">
    <source>
        <dbReference type="Google" id="ProtNLM"/>
    </source>
</evidence>